<name>A0A1C6I514_9FIRM</name>
<feature type="domain" description="Radical SAM core" evidence="7">
    <location>
        <begin position="36"/>
        <end position="258"/>
    </location>
</feature>
<dbReference type="InterPro" id="IPR006638">
    <property type="entry name" value="Elp3/MiaA/NifB-like_rSAM"/>
</dbReference>
<dbReference type="GO" id="GO:0004076">
    <property type="term" value="F:biotin synthase activity"/>
    <property type="evidence" value="ECO:0007669"/>
    <property type="project" value="UniProtKB-EC"/>
</dbReference>
<dbReference type="SUPFAM" id="SSF102114">
    <property type="entry name" value="Radical SAM enzymes"/>
    <property type="match status" value="1"/>
</dbReference>
<evidence type="ECO:0000256" key="3">
    <source>
        <dbReference type="ARBA" id="ARBA00023004"/>
    </source>
</evidence>
<dbReference type="EMBL" id="FMHG01000001">
    <property type="protein sequence ID" value="SCJ64640.1"/>
    <property type="molecule type" value="Genomic_DNA"/>
</dbReference>
<sequence length="327" mass="35348">MEITTRSEVLEVLRMDRSRFESEILPAAGAALDAQKGGQLRVTSMLGYSNICKNKCLYCGMRAGNTGVKRYRIAPAEIVAAAKMAAESGFGRIFLISGEDPGAHFEDLLHIVEQIHALGLYQSLACGEYSVQQYAQLRAAGADEYVMKFEMSDPETFDRLNPSTNFAQRMAAIEAVQASGMKLASGNIVGFPGQDIEQLADDIMLMKELQISWAPVIPYMPAMGTPLAAEGGRGDLLTNLKEIALLRLMIPGVNITAQQPGEDLKNGLADEQGNLDAIAAGANVLFCDLLPETMAGDFRVIDHRNVTGTAHLYQIAEKSGLELDFGV</sequence>
<dbReference type="SFLD" id="SFLDG01280">
    <property type="entry name" value="HydE/PylB-like"/>
    <property type="match status" value="1"/>
</dbReference>
<dbReference type="GO" id="GO:0051539">
    <property type="term" value="F:4 iron, 4 sulfur cluster binding"/>
    <property type="evidence" value="ECO:0007669"/>
    <property type="project" value="UniProtKB-KW"/>
</dbReference>
<dbReference type="Gene3D" id="3.20.20.70">
    <property type="entry name" value="Aldolase class I"/>
    <property type="match status" value="1"/>
</dbReference>
<keyword evidence="8" id="KW-0808">Transferase</keyword>
<comment type="cofactor">
    <cofactor evidence="5">
        <name>[4Fe-4S] cluster</name>
        <dbReference type="ChEBI" id="CHEBI:49883"/>
    </cofactor>
    <text evidence="5">Binds 1 [4Fe-4S] cluster. The cluster is coordinated with 3 cysteines and an exchangeable S-adenosyl-L-methionine.</text>
</comment>
<feature type="binding site" evidence="5">
    <location>
        <position position="56"/>
    </location>
    <ligand>
        <name>[4Fe-4S] cluster</name>
        <dbReference type="ChEBI" id="CHEBI:49883"/>
        <note>4Fe-4S-S-AdoMet</note>
    </ligand>
</feature>
<dbReference type="PANTHER" id="PTHR43726:SF1">
    <property type="entry name" value="BIOTIN SYNTHASE"/>
    <property type="match status" value="1"/>
</dbReference>
<evidence type="ECO:0000256" key="1">
    <source>
        <dbReference type="ARBA" id="ARBA00022691"/>
    </source>
</evidence>
<feature type="binding site" evidence="6">
    <location>
        <position position="150"/>
    </location>
    <ligand>
        <name>S-adenosyl-L-methionine</name>
        <dbReference type="ChEBI" id="CHEBI:59789"/>
    </ligand>
</feature>
<dbReference type="PROSITE" id="PS51918">
    <property type="entry name" value="RADICAL_SAM"/>
    <property type="match status" value="1"/>
</dbReference>
<feature type="binding site" evidence="5">
    <location>
        <position position="59"/>
    </location>
    <ligand>
        <name>[4Fe-4S] cluster</name>
        <dbReference type="ChEBI" id="CHEBI:49883"/>
        <note>4Fe-4S-S-AdoMet</note>
    </ligand>
</feature>
<dbReference type="SMART" id="SM00729">
    <property type="entry name" value="Elp3"/>
    <property type="match status" value="1"/>
</dbReference>
<reference evidence="8" key="1">
    <citation type="submission" date="2015-09" db="EMBL/GenBank/DDBJ databases">
        <authorList>
            <consortium name="Pathogen Informatics"/>
        </authorList>
    </citation>
    <scope>NUCLEOTIDE SEQUENCE</scope>
    <source>
        <strain evidence="8">2789STDY5834896</strain>
    </source>
</reference>
<evidence type="ECO:0000256" key="2">
    <source>
        <dbReference type="ARBA" id="ARBA00022723"/>
    </source>
</evidence>
<evidence type="ECO:0000313" key="8">
    <source>
        <dbReference type="EMBL" id="SCJ64640.1"/>
    </source>
</evidence>
<dbReference type="InterPro" id="IPR058240">
    <property type="entry name" value="rSAM_sf"/>
</dbReference>
<dbReference type="InterPro" id="IPR034422">
    <property type="entry name" value="HydE/PylB-like"/>
</dbReference>
<gene>
    <name evidence="8" type="primary">bioB</name>
    <name evidence="8" type="ORF">SAMEA3545359_01233</name>
</gene>
<dbReference type="SFLD" id="SFLDS00029">
    <property type="entry name" value="Radical_SAM"/>
    <property type="match status" value="1"/>
</dbReference>
<keyword evidence="3 5" id="KW-0408">Iron</keyword>
<keyword evidence="1 5" id="KW-0949">S-adenosyl-L-methionine</keyword>
<dbReference type="SFLD" id="SFLDG01060">
    <property type="entry name" value="BATS_domain_containing"/>
    <property type="match status" value="1"/>
</dbReference>
<dbReference type="PIRSF" id="PIRSF004762">
    <property type="entry name" value="CHP00423"/>
    <property type="match status" value="1"/>
</dbReference>
<dbReference type="InterPro" id="IPR013785">
    <property type="entry name" value="Aldolase_TIM"/>
</dbReference>
<evidence type="ECO:0000256" key="4">
    <source>
        <dbReference type="ARBA" id="ARBA00023014"/>
    </source>
</evidence>
<dbReference type="GO" id="GO:0046872">
    <property type="term" value="F:metal ion binding"/>
    <property type="evidence" value="ECO:0007669"/>
    <property type="project" value="UniProtKB-KW"/>
</dbReference>
<dbReference type="PANTHER" id="PTHR43726">
    <property type="entry name" value="3-METHYLORNITHINE SYNTHASE"/>
    <property type="match status" value="1"/>
</dbReference>
<evidence type="ECO:0000259" key="7">
    <source>
        <dbReference type="PROSITE" id="PS51918"/>
    </source>
</evidence>
<dbReference type="CDD" id="cd01335">
    <property type="entry name" value="Radical_SAM"/>
    <property type="match status" value="1"/>
</dbReference>
<accession>A0A1C6I514</accession>
<dbReference type="InterPro" id="IPR007197">
    <property type="entry name" value="rSAM"/>
</dbReference>
<evidence type="ECO:0000256" key="6">
    <source>
        <dbReference type="PIRSR" id="PIRSR004762-2"/>
    </source>
</evidence>
<keyword evidence="5" id="KW-0004">4Fe-4S</keyword>
<protein>
    <submittedName>
        <fullName evidence="8">Biotin synthase</fullName>
        <ecNumber evidence="8">2.8.1.6</ecNumber>
    </submittedName>
</protein>
<evidence type="ECO:0000256" key="5">
    <source>
        <dbReference type="PIRSR" id="PIRSR004762-1"/>
    </source>
</evidence>
<dbReference type="AlphaFoldDB" id="A0A1C6I514"/>
<feature type="binding site" evidence="6">
    <location>
        <position position="169"/>
    </location>
    <ligand>
        <name>(3R)-3-methyl-D-ornithine</name>
        <dbReference type="ChEBI" id="CHEBI:64642"/>
    </ligand>
</feature>
<dbReference type="Pfam" id="PF04055">
    <property type="entry name" value="Radical_SAM"/>
    <property type="match status" value="1"/>
</dbReference>
<proteinExistence type="predicted"/>
<organism evidence="8">
    <name type="scientific">uncultured Anaerotruncus sp</name>
    <dbReference type="NCBI Taxonomy" id="905011"/>
    <lineage>
        <taxon>Bacteria</taxon>
        <taxon>Bacillati</taxon>
        <taxon>Bacillota</taxon>
        <taxon>Clostridia</taxon>
        <taxon>Eubacteriales</taxon>
        <taxon>Oscillospiraceae</taxon>
        <taxon>Anaerotruncus</taxon>
        <taxon>environmental samples</taxon>
    </lineage>
</organism>
<keyword evidence="4 5" id="KW-0411">Iron-sulfur</keyword>
<feature type="binding site" evidence="5">
    <location>
        <position position="52"/>
    </location>
    <ligand>
        <name>[4Fe-4S] cluster</name>
        <dbReference type="ChEBI" id="CHEBI:49883"/>
        <note>4Fe-4S-S-AdoMet</note>
    </ligand>
</feature>
<dbReference type="EC" id="2.8.1.6" evidence="8"/>
<keyword evidence="2" id="KW-0479">Metal-binding</keyword>